<protein>
    <submittedName>
        <fullName evidence="2">Uncharacterized protein, isoform A</fullName>
    </submittedName>
</protein>
<keyword evidence="1" id="KW-0732">Signal</keyword>
<reference evidence="2 3" key="1">
    <citation type="journal article" date="2007" name="Nature">
        <title>Evolution of genes and genomes on the Drosophila phylogeny.</title>
        <authorList>
            <consortium name="Drosophila 12 Genomes Consortium"/>
            <person name="Clark A.G."/>
            <person name="Eisen M.B."/>
            <person name="Smith D.R."/>
            <person name="Bergman C.M."/>
            <person name="Oliver B."/>
            <person name="Markow T.A."/>
            <person name="Kaufman T.C."/>
            <person name="Kellis M."/>
            <person name="Gelbart W."/>
            <person name="Iyer V.N."/>
            <person name="Pollard D.A."/>
            <person name="Sackton T.B."/>
            <person name="Larracuente A.M."/>
            <person name="Singh N.D."/>
            <person name="Abad J.P."/>
            <person name="Abt D.N."/>
            <person name="Adryan B."/>
            <person name="Aguade M."/>
            <person name="Akashi H."/>
            <person name="Anderson W.W."/>
            <person name="Aquadro C.F."/>
            <person name="Ardell D.H."/>
            <person name="Arguello R."/>
            <person name="Artieri C.G."/>
            <person name="Barbash D.A."/>
            <person name="Barker D."/>
            <person name="Barsanti P."/>
            <person name="Batterham P."/>
            <person name="Batzoglou S."/>
            <person name="Begun D."/>
            <person name="Bhutkar A."/>
            <person name="Blanco E."/>
            <person name="Bosak S.A."/>
            <person name="Bradley R.K."/>
            <person name="Brand A.D."/>
            <person name="Brent M.R."/>
            <person name="Brooks A.N."/>
            <person name="Brown R.H."/>
            <person name="Butlin R.K."/>
            <person name="Caggese C."/>
            <person name="Calvi B.R."/>
            <person name="Bernardo de Carvalho A."/>
            <person name="Caspi A."/>
            <person name="Castrezana S."/>
            <person name="Celniker S.E."/>
            <person name="Chang J.L."/>
            <person name="Chapple C."/>
            <person name="Chatterji S."/>
            <person name="Chinwalla A."/>
            <person name="Civetta A."/>
            <person name="Clifton S.W."/>
            <person name="Comeron J.M."/>
            <person name="Costello J.C."/>
            <person name="Coyne J.A."/>
            <person name="Daub J."/>
            <person name="David R.G."/>
            <person name="Delcher A.L."/>
            <person name="Delehaunty K."/>
            <person name="Do C.B."/>
            <person name="Ebling H."/>
            <person name="Edwards K."/>
            <person name="Eickbush T."/>
            <person name="Evans J.D."/>
            <person name="Filipski A."/>
            <person name="Findeiss S."/>
            <person name="Freyhult E."/>
            <person name="Fulton L."/>
            <person name="Fulton R."/>
            <person name="Garcia A.C."/>
            <person name="Gardiner A."/>
            <person name="Garfield D.A."/>
            <person name="Garvin B.E."/>
            <person name="Gibson G."/>
            <person name="Gilbert D."/>
            <person name="Gnerre S."/>
            <person name="Godfrey J."/>
            <person name="Good R."/>
            <person name="Gotea V."/>
            <person name="Gravely B."/>
            <person name="Greenberg A.J."/>
            <person name="Griffiths-Jones S."/>
            <person name="Gross S."/>
            <person name="Guigo R."/>
            <person name="Gustafson E.A."/>
            <person name="Haerty W."/>
            <person name="Hahn M.W."/>
            <person name="Halligan D.L."/>
            <person name="Halpern A.L."/>
            <person name="Halter G.M."/>
            <person name="Han M.V."/>
            <person name="Heger A."/>
            <person name="Hillier L."/>
            <person name="Hinrichs A.S."/>
            <person name="Holmes I."/>
            <person name="Hoskins R.A."/>
            <person name="Hubisz M.J."/>
            <person name="Hultmark D."/>
            <person name="Huntley M.A."/>
            <person name="Jaffe D.B."/>
            <person name="Jagadeeshan S."/>
            <person name="Jeck W.R."/>
            <person name="Johnson J."/>
            <person name="Jones C.D."/>
            <person name="Jordan W.C."/>
            <person name="Karpen G.H."/>
            <person name="Kataoka E."/>
            <person name="Keightley P.D."/>
            <person name="Kheradpour P."/>
            <person name="Kirkness E.F."/>
            <person name="Koerich L.B."/>
            <person name="Kristiansen K."/>
            <person name="Kudrna D."/>
            <person name="Kulathinal R.J."/>
            <person name="Kumar S."/>
            <person name="Kwok R."/>
            <person name="Lander E."/>
            <person name="Langley C.H."/>
            <person name="Lapoint R."/>
            <person name="Lazzaro B.P."/>
            <person name="Lee S.J."/>
            <person name="Levesque L."/>
            <person name="Li R."/>
            <person name="Lin C.F."/>
            <person name="Lin M.F."/>
            <person name="Lindblad-Toh K."/>
            <person name="Llopart A."/>
            <person name="Long M."/>
            <person name="Low L."/>
            <person name="Lozovsky E."/>
            <person name="Lu J."/>
            <person name="Luo M."/>
            <person name="Machado C.A."/>
            <person name="Makalowski W."/>
            <person name="Marzo M."/>
            <person name="Matsuda M."/>
            <person name="Matzkin L."/>
            <person name="McAllister B."/>
            <person name="McBride C.S."/>
            <person name="McKernan B."/>
            <person name="McKernan K."/>
            <person name="Mendez-Lago M."/>
            <person name="Minx P."/>
            <person name="Mollenhauer M.U."/>
            <person name="Montooth K."/>
            <person name="Mount S.M."/>
            <person name="Mu X."/>
            <person name="Myers E."/>
            <person name="Negre B."/>
            <person name="Newfeld S."/>
            <person name="Nielsen R."/>
            <person name="Noor M.A."/>
            <person name="O'Grady P."/>
            <person name="Pachter L."/>
            <person name="Papaceit M."/>
            <person name="Parisi M.J."/>
            <person name="Parisi M."/>
            <person name="Parts L."/>
            <person name="Pedersen J.S."/>
            <person name="Pesole G."/>
            <person name="Phillippy A.M."/>
            <person name="Ponting C.P."/>
            <person name="Pop M."/>
            <person name="Porcelli D."/>
            <person name="Powell J.R."/>
            <person name="Prohaska S."/>
            <person name="Pruitt K."/>
            <person name="Puig M."/>
            <person name="Quesneville H."/>
            <person name="Ram K.R."/>
            <person name="Rand D."/>
            <person name="Rasmussen M.D."/>
            <person name="Reed L.K."/>
            <person name="Reenan R."/>
            <person name="Reily A."/>
            <person name="Remington K.A."/>
            <person name="Rieger T.T."/>
            <person name="Ritchie M.G."/>
            <person name="Robin C."/>
            <person name="Rogers Y.H."/>
            <person name="Rohde C."/>
            <person name="Rozas J."/>
            <person name="Rubenfield M.J."/>
            <person name="Ruiz A."/>
            <person name="Russo S."/>
            <person name="Salzberg S.L."/>
            <person name="Sanchez-Gracia A."/>
            <person name="Saranga D.J."/>
            <person name="Sato H."/>
            <person name="Schaeffer S.W."/>
            <person name="Schatz M.C."/>
            <person name="Schlenke T."/>
            <person name="Schwartz R."/>
            <person name="Segarra C."/>
            <person name="Singh R.S."/>
            <person name="Sirot L."/>
            <person name="Sirota M."/>
            <person name="Sisneros N.B."/>
            <person name="Smith C.D."/>
            <person name="Smith T.F."/>
            <person name="Spieth J."/>
            <person name="Stage D.E."/>
            <person name="Stark A."/>
            <person name="Stephan W."/>
            <person name="Strausberg R.L."/>
            <person name="Strempel S."/>
            <person name="Sturgill D."/>
            <person name="Sutton G."/>
            <person name="Sutton G.G."/>
            <person name="Tao W."/>
            <person name="Teichmann S."/>
            <person name="Tobari Y.N."/>
            <person name="Tomimura Y."/>
            <person name="Tsolas J.M."/>
            <person name="Valente V.L."/>
            <person name="Venter E."/>
            <person name="Venter J.C."/>
            <person name="Vicario S."/>
            <person name="Vieira F.G."/>
            <person name="Vilella A.J."/>
            <person name="Villasante A."/>
            <person name="Walenz B."/>
            <person name="Wang J."/>
            <person name="Wasserman M."/>
            <person name="Watts T."/>
            <person name="Wilson D."/>
            <person name="Wilson R.K."/>
            <person name="Wing R.A."/>
            <person name="Wolfner M.F."/>
            <person name="Wong A."/>
            <person name="Wong G.K."/>
            <person name="Wu C.I."/>
            <person name="Wu G."/>
            <person name="Yamamoto D."/>
            <person name="Yang H.P."/>
            <person name="Yang S.P."/>
            <person name="Yorke J.A."/>
            <person name="Yoshida K."/>
            <person name="Zdobnov E."/>
            <person name="Zhang P."/>
            <person name="Zhang Y."/>
            <person name="Zimin A.V."/>
            <person name="Baldwin J."/>
            <person name="Abdouelleil A."/>
            <person name="Abdulkadir J."/>
            <person name="Abebe A."/>
            <person name="Abera B."/>
            <person name="Abreu J."/>
            <person name="Acer S.C."/>
            <person name="Aftuck L."/>
            <person name="Alexander A."/>
            <person name="An P."/>
            <person name="Anderson E."/>
            <person name="Anderson S."/>
            <person name="Arachi H."/>
            <person name="Azer M."/>
            <person name="Bachantsang P."/>
            <person name="Barry A."/>
            <person name="Bayul T."/>
            <person name="Berlin A."/>
            <person name="Bessette D."/>
            <person name="Bloom T."/>
            <person name="Blye J."/>
            <person name="Boguslavskiy L."/>
            <person name="Bonnet C."/>
            <person name="Boukhgalter B."/>
            <person name="Bourzgui I."/>
            <person name="Brown A."/>
            <person name="Cahill P."/>
            <person name="Channer S."/>
            <person name="Cheshatsang Y."/>
            <person name="Chuda L."/>
            <person name="Citroen M."/>
            <person name="Collymore A."/>
            <person name="Cooke P."/>
            <person name="Costello M."/>
            <person name="D'Aco K."/>
            <person name="Daza R."/>
            <person name="De Haan G."/>
            <person name="DeGray S."/>
            <person name="DeMaso C."/>
            <person name="Dhargay N."/>
            <person name="Dooley K."/>
            <person name="Dooley E."/>
            <person name="Doricent M."/>
            <person name="Dorje P."/>
            <person name="Dorjee K."/>
            <person name="Dupes A."/>
            <person name="Elong R."/>
            <person name="Falk J."/>
            <person name="Farina A."/>
            <person name="Faro S."/>
            <person name="Ferguson D."/>
            <person name="Fisher S."/>
            <person name="Foley C.D."/>
            <person name="Franke A."/>
            <person name="Friedrich D."/>
            <person name="Gadbois L."/>
            <person name="Gearin G."/>
            <person name="Gearin C.R."/>
            <person name="Giannoukos G."/>
            <person name="Goode T."/>
            <person name="Graham J."/>
            <person name="Grandbois E."/>
            <person name="Grewal S."/>
            <person name="Gyaltsen K."/>
            <person name="Hafez N."/>
            <person name="Hagos B."/>
            <person name="Hall J."/>
            <person name="Henson C."/>
            <person name="Hollinger A."/>
            <person name="Honan T."/>
            <person name="Huard M.D."/>
            <person name="Hughes L."/>
            <person name="Hurhula B."/>
            <person name="Husby M.E."/>
            <person name="Kamat A."/>
            <person name="Kanga B."/>
            <person name="Kashin S."/>
            <person name="Khazanovich D."/>
            <person name="Kisner P."/>
            <person name="Lance K."/>
            <person name="Lara M."/>
            <person name="Lee W."/>
            <person name="Lennon N."/>
            <person name="Letendre F."/>
            <person name="LeVine R."/>
            <person name="Lipovsky A."/>
            <person name="Liu X."/>
            <person name="Liu J."/>
            <person name="Liu S."/>
            <person name="Lokyitsang T."/>
            <person name="Lokyitsang Y."/>
            <person name="Lubonja R."/>
            <person name="Lui A."/>
            <person name="MacDonald P."/>
            <person name="Magnisalis V."/>
            <person name="Maru K."/>
            <person name="Matthews C."/>
            <person name="McCusker W."/>
            <person name="McDonough S."/>
            <person name="Mehta T."/>
            <person name="Meldrim J."/>
            <person name="Meneus L."/>
            <person name="Mihai O."/>
            <person name="Mihalev A."/>
            <person name="Mihova T."/>
            <person name="Mittelman R."/>
            <person name="Mlenga V."/>
            <person name="Montmayeur A."/>
            <person name="Mulrain L."/>
            <person name="Navidi A."/>
            <person name="Naylor J."/>
            <person name="Negash T."/>
            <person name="Nguyen T."/>
            <person name="Nguyen N."/>
            <person name="Nicol R."/>
            <person name="Norbu C."/>
            <person name="Norbu N."/>
            <person name="Novod N."/>
            <person name="O'Neill B."/>
            <person name="Osman S."/>
            <person name="Markiewicz E."/>
            <person name="Oyono O.L."/>
            <person name="Patti C."/>
            <person name="Phunkhang P."/>
            <person name="Pierre F."/>
            <person name="Priest M."/>
            <person name="Raghuraman S."/>
            <person name="Rege F."/>
            <person name="Reyes R."/>
            <person name="Rise C."/>
            <person name="Rogov P."/>
            <person name="Ross K."/>
            <person name="Ryan E."/>
            <person name="Settipalli S."/>
            <person name="Shea T."/>
            <person name="Sherpa N."/>
            <person name="Shi L."/>
            <person name="Shih D."/>
            <person name="Sparrow T."/>
            <person name="Spaulding J."/>
            <person name="Stalker J."/>
            <person name="Stange-Thomann N."/>
            <person name="Stavropoulos S."/>
            <person name="Stone C."/>
            <person name="Strader C."/>
            <person name="Tesfaye S."/>
            <person name="Thomson T."/>
            <person name="Thoulutsang Y."/>
            <person name="Thoulutsang D."/>
            <person name="Topham K."/>
            <person name="Topping I."/>
            <person name="Tsamla T."/>
            <person name="Vassiliev H."/>
            <person name="Vo A."/>
            <person name="Wangchuk T."/>
            <person name="Wangdi T."/>
            <person name="Weiand M."/>
            <person name="Wilkinson J."/>
            <person name="Wilson A."/>
            <person name="Yadav S."/>
            <person name="Young G."/>
            <person name="Yu Q."/>
            <person name="Zembek L."/>
            <person name="Zhong D."/>
            <person name="Zimmer A."/>
            <person name="Zwirko Z."/>
            <person name="Jaffe D.B."/>
            <person name="Alvarez P."/>
            <person name="Brockman W."/>
            <person name="Butler J."/>
            <person name="Chin C."/>
            <person name="Gnerre S."/>
            <person name="Grabherr M."/>
            <person name="Kleber M."/>
            <person name="Mauceli E."/>
            <person name="MacCallum I."/>
        </authorList>
    </citation>
    <scope>NUCLEOTIDE SEQUENCE [LARGE SCALE GENOMIC DNA]</scope>
    <source>
        <strain evidence="3">Tucson 14024-0371.13</strain>
    </source>
</reference>
<dbReference type="OrthoDB" id="7817703at2759"/>
<dbReference type="KEGG" id="dan:6493659"/>
<dbReference type="Gene3D" id="2.40.128.20">
    <property type="match status" value="1"/>
</dbReference>
<gene>
    <name evidence="2" type="primary">Dana\GF10792</name>
    <name evidence="2" type="synonym">dana_GLEANR_10750</name>
    <name evidence="2" type="ORF">GF10792</name>
</gene>
<feature type="chain" id="PRO_5006454564" evidence="1">
    <location>
        <begin position="24"/>
        <end position="175"/>
    </location>
</feature>
<dbReference type="GeneID" id="6493659"/>
<proteinExistence type="predicted"/>
<evidence type="ECO:0000313" key="3">
    <source>
        <dbReference type="Proteomes" id="UP000007801"/>
    </source>
</evidence>
<dbReference type="EMBL" id="CH902618">
    <property type="protein sequence ID" value="EDV40980.2"/>
    <property type="molecule type" value="Genomic_DNA"/>
</dbReference>
<keyword evidence="3" id="KW-1185">Reference proteome</keyword>
<evidence type="ECO:0000256" key="1">
    <source>
        <dbReference type="SAM" id="SignalP"/>
    </source>
</evidence>
<name>B3M7Q2_DROAN</name>
<dbReference type="AlphaFoldDB" id="B3M7Q2"/>
<dbReference type="InterPro" id="IPR012674">
    <property type="entry name" value="Calycin"/>
</dbReference>
<accession>B3M7Q2</accession>
<organism evidence="2 3">
    <name type="scientific">Drosophila ananassae</name>
    <name type="common">Fruit fly</name>
    <dbReference type="NCBI Taxonomy" id="7217"/>
    <lineage>
        <taxon>Eukaryota</taxon>
        <taxon>Metazoa</taxon>
        <taxon>Ecdysozoa</taxon>
        <taxon>Arthropoda</taxon>
        <taxon>Hexapoda</taxon>
        <taxon>Insecta</taxon>
        <taxon>Pterygota</taxon>
        <taxon>Neoptera</taxon>
        <taxon>Endopterygota</taxon>
        <taxon>Diptera</taxon>
        <taxon>Brachycera</taxon>
        <taxon>Muscomorpha</taxon>
        <taxon>Ephydroidea</taxon>
        <taxon>Drosophilidae</taxon>
        <taxon>Drosophila</taxon>
        <taxon>Sophophora</taxon>
    </lineage>
</organism>
<dbReference type="Proteomes" id="UP000007801">
    <property type="component" value="Unassembled WGS sequence"/>
</dbReference>
<dbReference type="InParanoid" id="B3M7Q2"/>
<feature type="signal peptide" evidence="1">
    <location>
        <begin position="1"/>
        <end position="23"/>
    </location>
</feature>
<dbReference type="eggNOG" id="ENOG502TDS6">
    <property type="taxonomic scope" value="Eukaryota"/>
</dbReference>
<sequence length="175" mass="21153">MRLNMAKCECHLLVIWLLGLALSLDGDNTYPATWKCLYKDFPVDVEKMKGAWWVYACNPMRSRECYFKELDLYWTRITMTDYISHAVELHCSMPWMRQRMMIYTRAKEPTNETLTAIQSYLRTVLLTFRNFTIRKKPKDCEKDQVRQMQRWHVPKYMSQDFHPHYIKPLVVNENI</sequence>
<evidence type="ECO:0000313" key="2">
    <source>
        <dbReference type="EMBL" id="EDV40980.2"/>
    </source>
</evidence>
<dbReference type="HOGENOM" id="CLU_135227_0_0_1"/>